<organism evidence="5">
    <name type="scientific">Soboliphyme baturini</name>
    <dbReference type="NCBI Taxonomy" id="241478"/>
    <lineage>
        <taxon>Eukaryota</taxon>
        <taxon>Metazoa</taxon>
        <taxon>Ecdysozoa</taxon>
        <taxon>Nematoda</taxon>
        <taxon>Enoplea</taxon>
        <taxon>Dorylaimia</taxon>
        <taxon>Dioctophymatida</taxon>
        <taxon>Dioctophymatoidea</taxon>
        <taxon>Soboliphymatidae</taxon>
        <taxon>Soboliphyme</taxon>
    </lineage>
</organism>
<dbReference type="GO" id="GO:0000978">
    <property type="term" value="F:RNA polymerase II cis-regulatory region sequence-specific DNA binding"/>
    <property type="evidence" value="ECO:0007669"/>
    <property type="project" value="TreeGrafter"/>
</dbReference>
<dbReference type="PANTHER" id="PTHR45805:SF2">
    <property type="entry name" value="NUCLEAR HORMONE RECEPTOR HR3-RELATED"/>
    <property type="match status" value="1"/>
</dbReference>
<feature type="compositionally biased region" description="Low complexity" evidence="2">
    <location>
        <begin position="126"/>
        <end position="145"/>
    </location>
</feature>
<name>A0A183I921_9BILA</name>
<reference evidence="5" key="1">
    <citation type="submission" date="2016-06" db="UniProtKB">
        <authorList>
            <consortium name="WormBaseParasite"/>
        </authorList>
    </citation>
    <scope>IDENTIFICATION</scope>
</reference>
<dbReference type="WBParaSite" id="SBAD_0000012601-mRNA-1">
    <property type="protein sequence ID" value="SBAD_0000012601-mRNA-1"/>
    <property type="gene ID" value="SBAD_0000012601"/>
</dbReference>
<dbReference type="Proteomes" id="UP000270296">
    <property type="component" value="Unassembled WGS sequence"/>
</dbReference>
<protein>
    <submittedName>
        <fullName evidence="5">Transcription factor SOX-15</fullName>
    </submittedName>
</protein>
<accession>A0A183I921</accession>
<reference evidence="3 4" key="2">
    <citation type="submission" date="2018-11" db="EMBL/GenBank/DDBJ databases">
        <authorList>
            <consortium name="Pathogen Informatics"/>
        </authorList>
    </citation>
    <scope>NUCLEOTIDE SEQUENCE [LARGE SCALE GENOMIC DNA]</scope>
</reference>
<proteinExistence type="predicted"/>
<comment type="subcellular location">
    <subcellularLocation>
        <location evidence="1">Nucleus</location>
    </subcellularLocation>
</comment>
<dbReference type="GO" id="GO:0004879">
    <property type="term" value="F:nuclear receptor activity"/>
    <property type="evidence" value="ECO:0007669"/>
    <property type="project" value="TreeGrafter"/>
</dbReference>
<sequence length="162" mass="18109">MSREGTSFANTRWSRGHNILRHISAVKFGRMSKKQREKVEDEVRMHKQLQEQHPLTNPSQVVVANGCSSYGQFSQFSGNSSQYSPASLYSSYHSSGQYLSPNGFANGYGAYMTSPSMNYQSHLMPSSPYPSTTTTTIVPYSSSTPDPHRVKMEQLQDQQTLG</sequence>
<evidence type="ECO:0000313" key="4">
    <source>
        <dbReference type="Proteomes" id="UP000270296"/>
    </source>
</evidence>
<dbReference type="OrthoDB" id="8832025at2759"/>
<evidence type="ECO:0000313" key="5">
    <source>
        <dbReference type="WBParaSite" id="SBAD_0000012601-mRNA-1"/>
    </source>
</evidence>
<dbReference type="EMBL" id="UZAM01000176">
    <property type="protein sequence ID" value="VDO79745.1"/>
    <property type="molecule type" value="Genomic_DNA"/>
</dbReference>
<dbReference type="GO" id="GO:0005634">
    <property type="term" value="C:nucleus"/>
    <property type="evidence" value="ECO:0007669"/>
    <property type="project" value="UniProtKB-SubCell"/>
</dbReference>
<dbReference type="PANTHER" id="PTHR45805">
    <property type="entry name" value="NUCLEAR HORMONE RECEPTOR HR3-RELATED"/>
    <property type="match status" value="1"/>
</dbReference>
<evidence type="ECO:0000313" key="3">
    <source>
        <dbReference type="EMBL" id="VDO79745.1"/>
    </source>
</evidence>
<evidence type="ECO:0000256" key="2">
    <source>
        <dbReference type="SAM" id="MobiDB-lite"/>
    </source>
</evidence>
<evidence type="ECO:0000256" key="1">
    <source>
        <dbReference type="ARBA" id="ARBA00004123"/>
    </source>
</evidence>
<dbReference type="AlphaFoldDB" id="A0A183I921"/>
<keyword evidence="4" id="KW-1185">Reference proteome</keyword>
<gene>
    <name evidence="3" type="ORF">SBAD_LOCUS115</name>
</gene>
<feature type="region of interest" description="Disordered" evidence="2">
    <location>
        <begin position="126"/>
        <end position="162"/>
    </location>
</feature>